<evidence type="ECO:0000256" key="10">
    <source>
        <dbReference type="SAM" id="MobiDB-lite"/>
    </source>
</evidence>
<comment type="subcellular location">
    <subcellularLocation>
        <location evidence="1">Nucleus</location>
    </subcellularLocation>
</comment>
<dbReference type="InterPro" id="IPR023696">
    <property type="entry name" value="Ureohydrolase_dom_sf"/>
</dbReference>
<organism evidence="12 13">
    <name type="scientific">Triparma laevis f. inornata</name>
    <dbReference type="NCBI Taxonomy" id="1714386"/>
    <lineage>
        <taxon>Eukaryota</taxon>
        <taxon>Sar</taxon>
        <taxon>Stramenopiles</taxon>
        <taxon>Ochrophyta</taxon>
        <taxon>Bolidophyceae</taxon>
        <taxon>Parmales</taxon>
        <taxon>Triparmaceae</taxon>
        <taxon>Triparma</taxon>
    </lineage>
</organism>
<comment type="similarity">
    <text evidence="2">Belongs to the histone deacetylase family. HD type 2 subfamily.</text>
</comment>
<keyword evidence="5" id="KW-0378">Hydrolase</keyword>
<keyword evidence="9" id="KW-0539">Nucleus</keyword>
<evidence type="ECO:0000256" key="9">
    <source>
        <dbReference type="ARBA" id="ARBA00023242"/>
    </source>
</evidence>
<evidence type="ECO:0000259" key="11">
    <source>
        <dbReference type="Pfam" id="PF00850"/>
    </source>
</evidence>
<keyword evidence="8" id="KW-0804">Transcription</keyword>
<name>A0A9W7DSC6_9STRA</name>
<feature type="region of interest" description="Disordered" evidence="10">
    <location>
        <begin position="1"/>
        <end position="73"/>
    </location>
</feature>
<dbReference type="GO" id="GO:0141221">
    <property type="term" value="F:histone deacetylase activity, hydrolytic mechanism"/>
    <property type="evidence" value="ECO:0007669"/>
    <property type="project" value="UniProtKB-EC"/>
</dbReference>
<evidence type="ECO:0000313" key="12">
    <source>
        <dbReference type="EMBL" id="GMH53012.1"/>
    </source>
</evidence>
<feature type="compositionally biased region" description="Polar residues" evidence="10">
    <location>
        <begin position="61"/>
        <end position="73"/>
    </location>
</feature>
<dbReference type="PANTHER" id="PTHR10625">
    <property type="entry name" value="HISTONE DEACETYLASE HDAC1-RELATED"/>
    <property type="match status" value="1"/>
</dbReference>
<feature type="compositionally biased region" description="Polar residues" evidence="10">
    <location>
        <begin position="39"/>
        <end position="48"/>
    </location>
</feature>
<gene>
    <name evidence="12" type="ORF">TL16_g01357</name>
</gene>
<sequence length="1289" mass="140990">MASKSGLDEGSSNFPKLEGGKDGDQELNVTAEMGDSDSDSANPTSNYYNKPDNNEMLEEPQSATLGASGNMTPFSSTKKVLLNKLNNKRKNSQGDSRPASPAFDPEEDLRTREENLQRVYENQPILEIPDLSTLPIIPVLPQSEKDFIARCLQLEFREGKFDWPEDWSGNLTLFFKDIQINSSNGGDDNHIVTRGFAEHYQDHWRVLIKFFALVIKLEDMPAEAIRILTYAAARDSETTAQKYGFMVEAVQMTLFDKKVLQEDNWQTTPSVLQQDTVDEGGNVVRGMDHGGTHFIGRSVYWVGSEAIVVAFVRDDEIGDLWKVKWVNEIDTCDLEHSELVKGLKSWDRHLARKQKTTGVGAGWKHGESHYTNKKSKTRHGDPEYSVPGIERGLVMARSSHASARPDILWPARVMHHNELKVSETGHKQRMSTRLIQFISFNSIIPLPPLLLFSSALTPFFTLVLNNKRGRLKENGTHSVELVFLCPYWGQAPGTSVQKTGWQYPMASIFETENVEANKNSIQVYDDMKEINVAELRSSFALTGLAKNLFKYYVDAHRISLGFLNYAKTSLQPPQEANIPTSDIAELQGCHVMSLRTAEFPTSLLELPWGSVLHGLDNSFAQNGTDQIREPPLNLRGMLASLERPNSIGGPDLDFADTDAPVRAHVAGGAEGTADATDSQSDLELEPSSDTSSTRGDPLPTGQMTTIDYKHLKIDQFIGLNLLASMVKTGHPVLGELSKASKEASKQPPVVNLNGLGETFLGVLGSVSEQVKSYNSDQKKGADLDESEWDGSTARMLQTILVLKVRGEDTVLGSFVGLSARDKCKDYLSQWRNACERLFRFTRRMLSWEEAGSGVSAVLTDSNCNGHLTGSGSFERSVRLPAALKGARNAGYKPAKGRFKIHTSVEREFTQLATETVLPMVHEKKYLSRLRKRVEAISSQDRGVPLTDDSDGKGGDDTGGSAGSYNAAVSGVACALKAVKMVVTGQAVNAFCATRPPGHHAGTGLKAMKATSNGFCLLNSAASAAKYAVAQLEDGGLGLKRVCVIDFDVHHGNGTQDILCKTYDPRFLYVSMHAGAKFGSGDNDSESEDEDEDGMTKGKGRKDDIFPGRCGDKSPHNGVLNIPMGQKVTAQLVGQALSGAINNAVGKFSPDLIILSAGFDAHVNDPLGLGGLSASDFGAITDLCCRFAEWHCSGRMISVLEGGYGVPCCKFDRNDLFLPENIQMGSQERQLIELSADTKAKIGVIEDDDNADDMPAWMAKDLMRCAQEGFVECVAAHCKSLRNGAEIFKP</sequence>
<feature type="region of interest" description="Disordered" evidence="10">
    <location>
        <begin position="88"/>
        <end position="108"/>
    </location>
</feature>
<evidence type="ECO:0000256" key="2">
    <source>
        <dbReference type="ARBA" id="ARBA00007738"/>
    </source>
</evidence>
<dbReference type="Gene3D" id="3.40.800.20">
    <property type="entry name" value="Histone deacetylase domain"/>
    <property type="match status" value="1"/>
</dbReference>
<dbReference type="SUPFAM" id="SSF52768">
    <property type="entry name" value="Arginase/deacetylase"/>
    <property type="match status" value="1"/>
</dbReference>
<dbReference type="EC" id="3.5.1.98" evidence="3"/>
<dbReference type="InterPro" id="IPR037138">
    <property type="entry name" value="His_deacetylse_dom_sf"/>
</dbReference>
<dbReference type="Proteomes" id="UP001162640">
    <property type="component" value="Unassembled WGS sequence"/>
</dbReference>
<evidence type="ECO:0000313" key="13">
    <source>
        <dbReference type="Proteomes" id="UP001162640"/>
    </source>
</evidence>
<dbReference type="Pfam" id="PF00850">
    <property type="entry name" value="Hist_deacetyl"/>
    <property type="match status" value="1"/>
</dbReference>
<protein>
    <recommendedName>
        <fullName evidence="3">histone deacetylase</fullName>
        <ecNumber evidence="3">3.5.1.98</ecNumber>
    </recommendedName>
</protein>
<evidence type="ECO:0000256" key="5">
    <source>
        <dbReference type="ARBA" id="ARBA00022801"/>
    </source>
</evidence>
<feature type="compositionally biased region" description="Acidic residues" evidence="10">
    <location>
        <begin position="1082"/>
        <end position="1092"/>
    </location>
</feature>
<evidence type="ECO:0000256" key="6">
    <source>
        <dbReference type="ARBA" id="ARBA00022853"/>
    </source>
</evidence>
<feature type="domain" description="Histone deacetylase" evidence="11">
    <location>
        <begin position="909"/>
        <end position="1205"/>
    </location>
</feature>
<dbReference type="InterPro" id="IPR023801">
    <property type="entry name" value="His_deacetylse_dom"/>
</dbReference>
<dbReference type="EMBL" id="BLQM01000030">
    <property type="protein sequence ID" value="GMH53012.1"/>
    <property type="molecule type" value="Genomic_DNA"/>
</dbReference>
<comment type="caution">
    <text evidence="12">The sequence shown here is derived from an EMBL/GenBank/DDBJ whole genome shotgun (WGS) entry which is preliminary data.</text>
</comment>
<evidence type="ECO:0000256" key="1">
    <source>
        <dbReference type="ARBA" id="ARBA00004123"/>
    </source>
</evidence>
<feature type="region of interest" description="Disordered" evidence="10">
    <location>
        <begin position="1078"/>
        <end position="1110"/>
    </location>
</feature>
<feature type="region of interest" description="Disordered" evidence="10">
    <location>
        <begin position="357"/>
        <end position="382"/>
    </location>
</feature>
<dbReference type="PANTHER" id="PTHR10625:SF5">
    <property type="entry name" value="HISTONE DEACETYLASE"/>
    <property type="match status" value="1"/>
</dbReference>
<feature type="region of interest" description="Disordered" evidence="10">
    <location>
        <begin position="668"/>
        <end position="701"/>
    </location>
</feature>
<evidence type="ECO:0000256" key="8">
    <source>
        <dbReference type="ARBA" id="ARBA00023163"/>
    </source>
</evidence>
<feature type="compositionally biased region" description="Basic and acidic residues" evidence="10">
    <location>
        <begin position="1100"/>
        <end position="1110"/>
    </location>
</feature>
<evidence type="ECO:0000256" key="7">
    <source>
        <dbReference type="ARBA" id="ARBA00023015"/>
    </source>
</evidence>
<keyword evidence="7" id="KW-0805">Transcription regulation</keyword>
<keyword evidence="6" id="KW-0156">Chromatin regulator</keyword>
<reference evidence="13" key="1">
    <citation type="journal article" date="2023" name="Commun. Biol.">
        <title>Genome analysis of Parmales, the sister group of diatoms, reveals the evolutionary specialization of diatoms from phago-mixotrophs to photoautotrophs.</title>
        <authorList>
            <person name="Ban H."/>
            <person name="Sato S."/>
            <person name="Yoshikawa S."/>
            <person name="Yamada K."/>
            <person name="Nakamura Y."/>
            <person name="Ichinomiya M."/>
            <person name="Sato N."/>
            <person name="Blanc-Mathieu R."/>
            <person name="Endo H."/>
            <person name="Kuwata A."/>
            <person name="Ogata H."/>
        </authorList>
    </citation>
    <scope>NUCLEOTIDE SEQUENCE [LARGE SCALE GENOMIC DNA]</scope>
</reference>
<dbReference type="GO" id="GO:0040029">
    <property type="term" value="P:epigenetic regulation of gene expression"/>
    <property type="evidence" value="ECO:0007669"/>
    <property type="project" value="TreeGrafter"/>
</dbReference>
<evidence type="ECO:0000256" key="3">
    <source>
        <dbReference type="ARBA" id="ARBA00012111"/>
    </source>
</evidence>
<evidence type="ECO:0000256" key="4">
    <source>
        <dbReference type="ARBA" id="ARBA00022491"/>
    </source>
</evidence>
<dbReference type="GO" id="GO:0005737">
    <property type="term" value="C:cytoplasm"/>
    <property type="evidence" value="ECO:0007669"/>
    <property type="project" value="TreeGrafter"/>
</dbReference>
<feature type="region of interest" description="Disordered" evidence="10">
    <location>
        <begin position="937"/>
        <end position="958"/>
    </location>
</feature>
<proteinExistence type="inferred from homology"/>
<keyword evidence="4" id="KW-0678">Repressor</keyword>
<accession>A0A9W7DSC6</accession>
<dbReference type="GO" id="GO:0000118">
    <property type="term" value="C:histone deacetylase complex"/>
    <property type="evidence" value="ECO:0007669"/>
    <property type="project" value="TreeGrafter"/>
</dbReference>